<proteinExistence type="predicted"/>
<keyword evidence="2" id="KW-1185">Reference proteome</keyword>
<protein>
    <submittedName>
        <fullName evidence="1">Uncharacterized protein</fullName>
    </submittedName>
</protein>
<gene>
    <name evidence="1" type="ORF">ANN_13389</name>
</gene>
<organism evidence="1 2">
    <name type="scientific">Periplaneta americana</name>
    <name type="common">American cockroach</name>
    <name type="synonym">Blatta americana</name>
    <dbReference type="NCBI Taxonomy" id="6978"/>
    <lineage>
        <taxon>Eukaryota</taxon>
        <taxon>Metazoa</taxon>
        <taxon>Ecdysozoa</taxon>
        <taxon>Arthropoda</taxon>
        <taxon>Hexapoda</taxon>
        <taxon>Insecta</taxon>
        <taxon>Pterygota</taxon>
        <taxon>Neoptera</taxon>
        <taxon>Polyneoptera</taxon>
        <taxon>Dictyoptera</taxon>
        <taxon>Blattodea</taxon>
        <taxon>Blattoidea</taxon>
        <taxon>Blattidae</taxon>
        <taxon>Blattinae</taxon>
        <taxon>Periplaneta</taxon>
    </lineage>
</organism>
<dbReference type="Proteomes" id="UP001148838">
    <property type="component" value="Unassembled WGS sequence"/>
</dbReference>
<evidence type="ECO:0000313" key="1">
    <source>
        <dbReference type="EMBL" id="KAJ4446692.1"/>
    </source>
</evidence>
<evidence type="ECO:0000313" key="2">
    <source>
        <dbReference type="Proteomes" id="UP001148838"/>
    </source>
</evidence>
<reference evidence="1 2" key="1">
    <citation type="journal article" date="2022" name="Allergy">
        <title>Genome assembly and annotation of Periplaneta americana reveal a comprehensive cockroach allergen profile.</title>
        <authorList>
            <person name="Wang L."/>
            <person name="Xiong Q."/>
            <person name="Saelim N."/>
            <person name="Wang L."/>
            <person name="Nong W."/>
            <person name="Wan A.T."/>
            <person name="Shi M."/>
            <person name="Liu X."/>
            <person name="Cao Q."/>
            <person name="Hui J.H.L."/>
            <person name="Sookrung N."/>
            <person name="Leung T.F."/>
            <person name="Tungtrongchitr A."/>
            <person name="Tsui S.K.W."/>
        </authorList>
    </citation>
    <scope>NUCLEOTIDE SEQUENCE [LARGE SCALE GENOMIC DNA]</scope>
    <source>
        <strain evidence="1">PWHHKU_190912</strain>
    </source>
</reference>
<comment type="caution">
    <text evidence="1">The sequence shown here is derived from an EMBL/GenBank/DDBJ whole genome shotgun (WGS) entry which is preliminary data.</text>
</comment>
<dbReference type="EMBL" id="JAJSOF020000009">
    <property type="protein sequence ID" value="KAJ4446692.1"/>
    <property type="molecule type" value="Genomic_DNA"/>
</dbReference>
<accession>A0ABQ8TL30</accession>
<name>A0ABQ8TL30_PERAM</name>
<sequence>MKAMSNYPKPFSGLTKQLDRLNLNWEEFNAASELKFGNSVRNEFSSRVVKACPRSGQCAAVRVFASGSFRVYVSVRVSVVKRMGKDVDDDDDEGRRGSTVPARSLLLSNSTKGAARHIGAQSSDKKLCNATCPSPEVEILHENVDIEKDGAYGVDRQNRK</sequence>